<dbReference type="Proteomes" id="UP000275385">
    <property type="component" value="Unassembled WGS sequence"/>
</dbReference>
<evidence type="ECO:0000313" key="2">
    <source>
        <dbReference type="Proteomes" id="UP000275385"/>
    </source>
</evidence>
<evidence type="ECO:0000313" key="1">
    <source>
        <dbReference type="EMBL" id="RKU43345.1"/>
    </source>
</evidence>
<protein>
    <submittedName>
        <fullName evidence="1">Uncharacterized protein</fullName>
    </submittedName>
</protein>
<name>A0A420Y641_9PEZI</name>
<dbReference type="EMBL" id="QVQW01000044">
    <property type="protein sequence ID" value="RKU43345.1"/>
    <property type="molecule type" value="Genomic_DNA"/>
</dbReference>
<comment type="caution">
    <text evidence="1">The sequence shown here is derived from an EMBL/GenBank/DDBJ whole genome shotgun (WGS) entry which is preliminary data.</text>
</comment>
<proteinExistence type="predicted"/>
<dbReference type="AlphaFoldDB" id="A0A420Y641"/>
<gene>
    <name evidence="1" type="ORF">DL546_005039</name>
</gene>
<accession>A0A420Y641</accession>
<organism evidence="1 2">
    <name type="scientific">Coniochaeta pulveracea</name>
    <dbReference type="NCBI Taxonomy" id="177199"/>
    <lineage>
        <taxon>Eukaryota</taxon>
        <taxon>Fungi</taxon>
        <taxon>Dikarya</taxon>
        <taxon>Ascomycota</taxon>
        <taxon>Pezizomycotina</taxon>
        <taxon>Sordariomycetes</taxon>
        <taxon>Sordariomycetidae</taxon>
        <taxon>Coniochaetales</taxon>
        <taxon>Coniochaetaceae</taxon>
        <taxon>Coniochaeta</taxon>
    </lineage>
</organism>
<keyword evidence="2" id="KW-1185">Reference proteome</keyword>
<sequence length="333" mass="35447">MASFNRADVDAAEQALINGLVKAIRSLTPVVHADTIHSGGIKLTMAARDRASVLCAMSVDSDGSSNTARYVAPVLSAEPFRPDLHNFVVTSCDRTYVLATKLPSTDNLSSTVLVVAHVNSAEAMPDATSSSACSHQGMHLDIATVISDTPVNFTSLGLLSNIPETPPKHAAWCYAFVQVAEGMAIRYLGMACRGSPLTVCGPVFASRLLTWRRQGIQELRGKLTLDTPVLDDRLPAINAISDNPRVPAPGFLAGQMPFAVEPLVDMFPPRTFRYHALVQITHLGVLQSTFGARVILLALVDFLAPVHIHSSFAPMAAHDLAHVVVAVLPAGGT</sequence>
<reference evidence="1 2" key="1">
    <citation type="submission" date="2018-08" db="EMBL/GenBank/DDBJ databases">
        <title>Draft genome of the lignicolous fungus Coniochaeta pulveracea.</title>
        <authorList>
            <person name="Borstlap C.J."/>
            <person name="De Witt R.N."/>
            <person name="Botha A."/>
            <person name="Volschenk H."/>
        </authorList>
    </citation>
    <scope>NUCLEOTIDE SEQUENCE [LARGE SCALE GENOMIC DNA]</scope>
    <source>
        <strain evidence="1 2">CAB683</strain>
    </source>
</reference>